<evidence type="ECO:0000256" key="7">
    <source>
        <dbReference type="SAM" id="MobiDB-lite"/>
    </source>
</evidence>
<evidence type="ECO:0000313" key="10">
    <source>
        <dbReference type="Proteomes" id="UP000606974"/>
    </source>
</evidence>
<evidence type="ECO:0000256" key="5">
    <source>
        <dbReference type="ARBA" id="ARBA00022989"/>
    </source>
</evidence>
<feature type="transmembrane region" description="Helical" evidence="8">
    <location>
        <begin position="649"/>
        <end position="674"/>
    </location>
</feature>
<feature type="transmembrane region" description="Helical" evidence="8">
    <location>
        <begin position="169"/>
        <end position="191"/>
    </location>
</feature>
<keyword evidence="4 8" id="KW-0812">Transmembrane</keyword>
<keyword evidence="3" id="KW-0813">Transport</keyword>
<organism evidence="9 10">
    <name type="scientific">Endocarpon pusillum</name>
    <dbReference type="NCBI Taxonomy" id="364733"/>
    <lineage>
        <taxon>Eukaryota</taxon>
        <taxon>Fungi</taxon>
        <taxon>Dikarya</taxon>
        <taxon>Ascomycota</taxon>
        <taxon>Pezizomycotina</taxon>
        <taxon>Eurotiomycetes</taxon>
        <taxon>Chaetothyriomycetidae</taxon>
        <taxon>Verrucariales</taxon>
        <taxon>Verrucariaceae</taxon>
        <taxon>Endocarpon</taxon>
    </lineage>
</organism>
<dbReference type="InterPro" id="IPR045035">
    <property type="entry name" value="YSL-like"/>
</dbReference>
<feature type="transmembrane region" description="Helical" evidence="8">
    <location>
        <begin position="619"/>
        <end position="637"/>
    </location>
</feature>
<gene>
    <name evidence="9" type="ORF">GJ744_001257</name>
</gene>
<feature type="region of interest" description="Disordered" evidence="7">
    <location>
        <begin position="1"/>
        <end position="33"/>
    </location>
</feature>
<dbReference type="PANTHER" id="PTHR31645">
    <property type="entry name" value="OLIGOPEPTIDE TRANSPORTER YGL114W-RELATED"/>
    <property type="match status" value="1"/>
</dbReference>
<name>A0A8H7ADK5_9EURO</name>
<dbReference type="EMBL" id="JAACFV010000118">
    <property type="protein sequence ID" value="KAF7505117.1"/>
    <property type="molecule type" value="Genomic_DNA"/>
</dbReference>
<keyword evidence="5 8" id="KW-1133">Transmembrane helix</keyword>
<evidence type="ECO:0008006" key="11">
    <source>
        <dbReference type="Google" id="ProtNLM"/>
    </source>
</evidence>
<keyword evidence="10" id="KW-1185">Reference proteome</keyword>
<evidence type="ECO:0000256" key="8">
    <source>
        <dbReference type="SAM" id="Phobius"/>
    </source>
</evidence>
<feature type="transmembrane region" description="Helical" evidence="8">
    <location>
        <begin position="124"/>
        <end position="149"/>
    </location>
</feature>
<evidence type="ECO:0000256" key="1">
    <source>
        <dbReference type="ARBA" id="ARBA00004141"/>
    </source>
</evidence>
<feature type="transmembrane region" description="Helical" evidence="8">
    <location>
        <begin position="67"/>
        <end position="89"/>
    </location>
</feature>
<dbReference type="GO" id="GO:0000329">
    <property type="term" value="C:fungal-type vacuole membrane"/>
    <property type="evidence" value="ECO:0007669"/>
    <property type="project" value="TreeGrafter"/>
</dbReference>
<evidence type="ECO:0000256" key="4">
    <source>
        <dbReference type="ARBA" id="ARBA00022692"/>
    </source>
</evidence>
<dbReference type="AlphaFoldDB" id="A0A8H7ADK5"/>
<keyword evidence="6 8" id="KW-0472">Membrane</keyword>
<proteinExistence type="inferred from homology"/>
<dbReference type="Proteomes" id="UP000606974">
    <property type="component" value="Unassembled WGS sequence"/>
</dbReference>
<dbReference type="NCBIfam" id="TIGR00728">
    <property type="entry name" value="OPT_sfam"/>
    <property type="match status" value="1"/>
</dbReference>
<evidence type="ECO:0000313" key="9">
    <source>
        <dbReference type="EMBL" id="KAF7505117.1"/>
    </source>
</evidence>
<feature type="transmembrane region" description="Helical" evidence="8">
    <location>
        <begin position="686"/>
        <end position="708"/>
    </location>
</feature>
<feature type="compositionally biased region" description="Polar residues" evidence="7">
    <location>
        <begin position="23"/>
        <end position="33"/>
    </location>
</feature>
<feature type="transmembrane region" description="Helical" evidence="8">
    <location>
        <begin position="466"/>
        <end position="484"/>
    </location>
</feature>
<comment type="caution">
    <text evidence="9">The sequence shown here is derived from an EMBL/GenBank/DDBJ whole genome shotgun (WGS) entry which is preliminary data.</text>
</comment>
<feature type="transmembrane region" description="Helical" evidence="8">
    <location>
        <begin position="560"/>
        <end position="582"/>
    </location>
</feature>
<comment type="similarity">
    <text evidence="2">Belongs to the oligopeptide OPT transporter family.</text>
</comment>
<dbReference type="PANTHER" id="PTHR31645:SF0">
    <property type="entry name" value="OLIGOPEPTIDE TRANSPORTER YGL114W-RELATED"/>
    <property type="match status" value="1"/>
</dbReference>
<sequence>MFSVEPEEERPHSRSDDLPNPPGSSVHNSITTSEATPLLGHTPIAREMIGSLTQQPPISNPHPCSTFTLRGLTIGIVLGTIVCIINIYFGLKTGRVTGFPLATAYIANNIARQFGPPLDGPENVFVVAVATAMAAMPMTAALVGVIPALEYLVGPEDGGPLQISLFHLLTWSAGVCVFGPILAMACSRYFLIFKDLPFPPGTATAILIKRFHAKKPTSRNTFTGSRFEERGDRGTDFSGMVTEPSESSPLVYQRETASWAFKVSIVVSGVWTLGGHLIPLATSRFGLTALESWPWNVQFSVGSVGQGVITGPKVAFYMLLGAIVRMILCSWISLKMNWQPDKNDDWDGFRGWIVWPSLAALLAHCLVNFVWACTERSILSVFWGTATSPCLDDTAFARHANAGSPNLTSSASSSIEDRPAWTERAIETRNPVYSGMSSKQIGLCFALATLLCIAFAKLSLAKSVTWIQLLLAVLLALPLSVVAIQAMGQTGMNPVSALGKVAQIAFGFIVARTSSNAIIVNLIAGAIAESGACQAADLLCDLKAGHLLGASPDGLLKGQLLGSLVGAFVASSSYAIFTWSYLPKAGTVTAPVDMPSAHMWFEAAKLCAGKGLPGEAVRVSIVMALVFAIIATVKIGFAEAWWGCLIPDGVSFALGLFNVWSLTVGWVIGGLVHWCWNRYYRGEEDVIILVASGLMLGEGGVELTSILLKMVWNLVFK</sequence>
<feature type="transmembrane region" description="Helical" evidence="8">
    <location>
        <begin position="314"/>
        <end position="333"/>
    </location>
</feature>
<evidence type="ECO:0000256" key="3">
    <source>
        <dbReference type="ARBA" id="ARBA00022448"/>
    </source>
</evidence>
<feature type="transmembrane region" description="Helical" evidence="8">
    <location>
        <begin position="353"/>
        <end position="373"/>
    </location>
</feature>
<dbReference type="Pfam" id="PF03169">
    <property type="entry name" value="OPT"/>
    <property type="match status" value="1"/>
</dbReference>
<evidence type="ECO:0000256" key="6">
    <source>
        <dbReference type="ARBA" id="ARBA00023136"/>
    </source>
</evidence>
<dbReference type="InterPro" id="IPR004813">
    <property type="entry name" value="OPT"/>
</dbReference>
<dbReference type="GO" id="GO:0035673">
    <property type="term" value="F:oligopeptide transmembrane transporter activity"/>
    <property type="evidence" value="ECO:0007669"/>
    <property type="project" value="InterPro"/>
</dbReference>
<evidence type="ECO:0000256" key="2">
    <source>
        <dbReference type="ARBA" id="ARBA00008807"/>
    </source>
</evidence>
<reference evidence="9" key="1">
    <citation type="submission" date="2020-02" db="EMBL/GenBank/DDBJ databases">
        <authorList>
            <person name="Palmer J.M."/>
        </authorList>
    </citation>
    <scope>NUCLEOTIDE SEQUENCE</scope>
    <source>
        <strain evidence="9">EPUS1.4</strain>
        <tissue evidence="9">Thallus</tissue>
    </source>
</reference>
<accession>A0A8H7ADK5</accession>
<dbReference type="OrthoDB" id="627262at2759"/>
<protein>
    <recommendedName>
        <fullName evidence="11">Oligopeptide transporter</fullName>
    </recommendedName>
</protein>
<comment type="subcellular location">
    <subcellularLocation>
        <location evidence="1">Membrane</location>
        <topology evidence="1">Multi-pass membrane protein</topology>
    </subcellularLocation>
</comment>
<feature type="transmembrane region" description="Helical" evidence="8">
    <location>
        <begin position="441"/>
        <end position="460"/>
    </location>
</feature>